<comment type="caution">
    <text evidence="1">The sequence shown here is derived from an EMBL/GenBank/DDBJ whole genome shotgun (WGS) entry which is preliminary data.</text>
</comment>
<dbReference type="EMBL" id="SMGG01000003">
    <property type="protein sequence ID" value="TCK62360.1"/>
    <property type="molecule type" value="Genomic_DNA"/>
</dbReference>
<organism evidence="1 2">
    <name type="scientific">Seleniivibrio woodruffii</name>
    <dbReference type="NCBI Taxonomy" id="1078050"/>
    <lineage>
        <taxon>Bacteria</taxon>
        <taxon>Pseudomonadati</taxon>
        <taxon>Deferribacterota</taxon>
        <taxon>Deferribacteres</taxon>
        <taxon>Deferribacterales</taxon>
        <taxon>Geovibrionaceae</taxon>
        <taxon>Seleniivibrio</taxon>
    </lineage>
</organism>
<dbReference type="Proteomes" id="UP000294614">
    <property type="component" value="Unassembled WGS sequence"/>
</dbReference>
<dbReference type="AlphaFoldDB" id="A0A4R1KE62"/>
<name>A0A4R1KE62_9BACT</name>
<gene>
    <name evidence="1" type="ORF">C8D98_0885</name>
</gene>
<dbReference type="InterPro" id="IPR015943">
    <property type="entry name" value="WD40/YVTN_repeat-like_dom_sf"/>
</dbReference>
<dbReference type="RefSeq" id="WP_132872355.1">
    <property type="nucleotide sequence ID" value="NZ_SMGG01000003.1"/>
</dbReference>
<dbReference type="SUPFAM" id="SSF82171">
    <property type="entry name" value="DPP6 N-terminal domain-like"/>
    <property type="match status" value="1"/>
</dbReference>
<dbReference type="OrthoDB" id="5174394at2"/>
<evidence type="ECO:0000313" key="2">
    <source>
        <dbReference type="Proteomes" id="UP000294614"/>
    </source>
</evidence>
<evidence type="ECO:0000313" key="1">
    <source>
        <dbReference type="EMBL" id="TCK62360.1"/>
    </source>
</evidence>
<reference evidence="1 2" key="1">
    <citation type="submission" date="2019-03" db="EMBL/GenBank/DDBJ databases">
        <title>Genomic Encyclopedia of Type Strains, Phase IV (KMG-IV): sequencing the most valuable type-strain genomes for metagenomic binning, comparative biology and taxonomic classification.</title>
        <authorList>
            <person name="Goeker M."/>
        </authorList>
    </citation>
    <scope>NUCLEOTIDE SEQUENCE [LARGE SCALE GENOMIC DNA]</scope>
    <source>
        <strain evidence="1 2">DSM 24984</strain>
    </source>
</reference>
<sequence length="403" mass="47833">MKKILNHFPWIKDKIKTIYLYLKYIKYGKSYRQKSQHDFIKISLNDEESFFGYYDKFPQQNNNILFYSTPLKTSELPSPNVPLKICIYDTIDSTARIATTTMSYNWQQGCRAHWIDTNKFIYNDFVENSYQAIVFDIKQNRKIMQYDKPVQDSYKDIYFLSLNYRRLRTLRPDYGYYNLPGMSKKELQSLDNDGVWYVDMRTGKSNLLIKFNDIIDMNEESLSGVLHKINHVMISPDGDKFVFMHRWFCNNKKYDRLFLSDLKGNTRLLADYGMVSHYSWVTNDVLFGYMAGPEGNGYYSINVNDGAIMKFKDLNIRQYGDGHPSCNKSGFITDTYPDKGRIQYLLRYSFDNNDYECLGEFFHGVSYSNESRCDLHPRYNHEYRSVFFDSIFTGRRQLYMMGL</sequence>
<accession>A0A4R1KE62</accession>
<protein>
    <submittedName>
        <fullName evidence="1">Uncharacterized protein</fullName>
    </submittedName>
</protein>
<dbReference type="Gene3D" id="2.130.10.10">
    <property type="entry name" value="YVTN repeat-like/Quinoprotein amine dehydrogenase"/>
    <property type="match status" value="1"/>
</dbReference>
<keyword evidence="2" id="KW-1185">Reference proteome</keyword>
<proteinExistence type="predicted"/>